<comment type="similarity">
    <text evidence="2">Belongs to the NrfD family.</text>
</comment>
<dbReference type="Gene3D" id="1.20.1630.10">
    <property type="entry name" value="Formate dehydrogenase/DMSO reductase domain"/>
    <property type="match status" value="1"/>
</dbReference>
<feature type="transmembrane region" description="Helical" evidence="7">
    <location>
        <begin position="42"/>
        <end position="59"/>
    </location>
</feature>
<evidence type="ECO:0000256" key="5">
    <source>
        <dbReference type="ARBA" id="ARBA00022989"/>
    </source>
</evidence>
<evidence type="ECO:0000256" key="4">
    <source>
        <dbReference type="ARBA" id="ARBA00022692"/>
    </source>
</evidence>
<feature type="transmembrane region" description="Helical" evidence="7">
    <location>
        <begin position="79"/>
        <end position="103"/>
    </location>
</feature>
<comment type="subcellular location">
    <subcellularLocation>
        <location evidence="1">Cell membrane</location>
        <topology evidence="1">Multi-pass membrane protein</topology>
    </subcellularLocation>
</comment>
<dbReference type="GO" id="GO:0005886">
    <property type="term" value="C:plasma membrane"/>
    <property type="evidence" value="ECO:0007669"/>
    <property type="project" value="UniProtKB-SubCell"/>
</dbReference>
<organism evidence="8 9">
    <name type="scientific">Mucilaginibacter frigoritolerans</name>
    <dbReference type="NCBI Taxonomy" id="652788"/>
    <lineage>
        <taxon>Bacteria</taxon>
        <taxon>Pseudomonadati</taxon>
        <taxon>Bacteroidota</taxon>
        <taxon>Sphingobacteriia</taxon>
        <taxon>Sphingobacteriales</taxon>
        <taxon>Sphingobacteriaceae</taxon>
        <taxon>Mucilaginibacter</taxon>
    </lineage>
</organism>
<protein>
    <submittedName>
        <fullName evidence="8">Molybdopterin-containing oxidoreductase family membrane subunit</fullName>
    </submittedName>
</protein>
<dbReference type="PANTHER" id="PTHR43044">
    <property type="match status" value="1"/>
</dbReference>
<feature type="transmembrane region" description="Helical" evidence="7">
    <location>
        <begin position="153"/>
        <end position="177"/>
    </location>
</feature>
<feature type="transmembrane region" description="Helical" evidence="7">
    <location>
        <begin position="115"/>
        <end position="133"/>
    </location>
</feature>
<dbReference type="Pfam" id="PF03916">
    <property type="entry name" value="NrfD"/>
    <property type="match status" value="1"/>
</dbReference>
<keyword evidence="5 7" id="KW-1133">Transmembrane helix</keyword>
<evidence type="ECO:0000313" key="9">
    <source>
        <dbReference type="Proteomes" id="UP000317010"/>
    </source>
</evidence>
<feature type="transmembrane region" description="Helical" evidence="7">
    <location>
        <begin position="298"/>
        <end position="319"/>
    </location>
</feature>
<evidence type="ECO:0000256" key="1">
    <source>
        <dbReference type="ARBA" id="ARBA00004651"/>
    </source>
</evidence>
<feature type="transmembrane region" description="Helical" evidence="7">
    <location>
        <begin position="339"/>
        <end position="358"/>
    </location>
</feature>
<gene>
    <name evidence="8" type="ORF">JN11_03097</name>
</gene>
<dbReference type="EMBL" id="VLLI01000009">
    <property type="protein sequence ID" value="TWI98019.1"/>
    <property type="molecule type" value="Genomic_DNA"/>
</dbReference>
<keyword evidence="6 7" id="KW-0472">Membrane</keyword>
<feature type="transmembrane region" description="Helical" evidence="7">
    <location>
        <begin position="414"/>
        <end position="435"/>
    </location>
</feature>
<dbReference type="InterPro" id="IPR005614">
    <property type="entry name" value="NrfD-like"/>
</dbReference>
<evidence type="ECO:0000313" key="8">
    <source>
        <dbReference type="EMBL" id="TWI98019.1"/>
    </source>
</evidence>
<feature type="transmembrane region" description="Helical" evidence="7">
    <location>
        <begin position="365"/>
        <end position="385"/>
    </location>
</feature>
<dbReference type="RefSeq" id="WP_246139022.1">
    <property type="nucleotide sequence ID" value="NZ_VLLI01000009.1"/>
</dbReference>
<dbReference type="PANTHER" id="PTHR43044:SF2">
    <property type="entry name" value="POLYSULPHIDE REDUCTASE NRFD"/>
    <property type="match status" value="1"/>
</dbReference>
<feature type="transmembrane region" description="Helical" evidence="7">
    <location>
        <begin position="218"/>
        <end position="242"/>
    </location>
</feature>
<sequence length="452" mass="51589">MENVIIKDKPIKDTLPKDINSAAGDKIINDLLPQKFGKAGKIWVGILVAICLVGMFAYYRQLRYGLVVTNMRDYVSWGIYISNFVFFVAISLVGSLITAIFRLLGVKWGAPLTRIAEMIAVAGIIFASLIIIVDMGSPERFYYLFLYGRIQSPIIWDVIVITTYFFISVLLLYYPLLPDIKILLHHKERSSQKLNKFYSFIGSFWKGSHKQNLLSNKAINVLCITIIPVAFTIHTVTSWLFATTYRPGWDSTNFGAYFIAGAFLVGAGAVVVAMYVFRKAYHLEKYITDSHFDKMGKIVVLLSLVYLYFNVNEFLTPFFKMKESERGYLNDMFTGSFAPVFWFAILTGMILPIIILLFKKGRRPLPMFIVGVMVVVGAWFKRYLIVTPTLLHPFLPMHDVPEAYRHYFPSWEEWAITMGSLAGTLLVITILARIFPIIPIQETLNEHHETAE</sequence>
<name>A0A562TWN3_9SPHI</name>
<accession>A0A562TWN3</accession>
<evidence type="ECO:0000256" key="3">
    <source>
        <dbReference type="ARBA" id="ARBA00022475"/>
    </source>
</evidence>
<keyword evidence="3" id="KW-1003">Cell membrane</keyword>
<comment type="caution">
    <text evidence="8">The sequence shown here is derived from an EMBL/GenBank/DDBJ whole genome shotgun (WGS) entry which is preliminary data.</text>
</comment>
<evidence type="ECO:0000256" key="7">
    <source>
        <dbReference type="SAM" id="Phobius"/>
    </source>
</evidence>
<evidence type="ECO:0000256" key="6">
    <source>
        <dbReference type="ARBA" id="ARBA00023136"/>
    </source>
</evidence>
<keyword evidence="4 7" id="KW-0812">Transmembrane</keyword>
<feature type="transmembrane region" description="Helical" evidence="7">
    <location>
        <begin position="254"/>
        <end position="277"/>
    </location>
</feature>
<evidence type="ECO:0000256" key="2">
    <source>
        <dbReference type="ARBA" id="ARBA00008929"/>
    </source>
</evidence>
<dbReference type="AlphaFoldDB" id="A0A562TWN3"/>
<proteinExistence type="inferred from homology"/>
<dbReference type="Proteomes" id="UP000317010">
    <property type="component" value="Unassembled WGS sequence"/>
</dbReference>
<reference evidence="8 9" key="1">
    <citation type="submission" date="2019-07" db="EMBL/GenBank/DDBJ databases">
        <title>Genomic Encyclopedia of Archaeal and Bacterial Type Strains, Phase II (KMG-II): from individual species to whole genera.</title>
        <authorList>
            <person name="Goeker M."/>
        </authorList>
    </citation>
    <scope>NUCLEOTIDE SEQUENCE [LARGE SCALE GENOMIC DNA]</scope>
    <source>
        <strain evidence="8 9">ATCC BAA-1854</strain>
    </source>
</reference>
<keyword evidence="9" id="KW-1185">Reference proteome</keyword>